<dbReference type="InterPro" id="IPR024983">
    <property type="entry name" value="CHAT_dom"/>
</dbReference>
<dbReference type="InterPro" id="IPR011990">
    <property type="entry name" value="TPR-like_helical_dom_sf"/>
</dbReference>
<keyword evidence="1" id="KW-0472">Membrane</keyword>
<dbReference type="Pfam" id="PF12770">
    <property type="entry name" value="CHAT"/>
    <property type="match status" value="1"/>
</dbReference>
<dbReference type="InterPro" id="IPR041617">
    <property type="entry name" value="TPR_MalT"/>
</dbReference>
<dbReference type="InterPro" id="IPR019734">
    <property type="entry name" value="TPR_rpt"/>
</dbReference>
<sequence>MRRYLRKFSLGYFCLSLVTVLGIGILWYPPPAPASQPALVQTPDTEINSLNSLTAQQTDRSSSSLIQQGRDLYKAGNYKTAIQVWQQAVDQLVTQGNWLSQASVHSHLALAYQNIGQSPQTDETISTSLQLLDSNPSPDQPDYWSSRGQVQSTQGTIYLLRSQPTDALSSFQQAERDYRQASNNNGILRSQINQAQALQALGFYRRALNTLTDLNPPLADRSPSLSQITGLRNLGDLLRITGDLEQSQTVLEQSLTLAQQLGDPIETAKIRFSLGNTIQAQGNTDQALNYFEQVSVQSVSSSLRLKANITRLSLLFETGKTDVATSLLADIRTQLTNQPVGRTSVYTRLVLARNLLDHAEPLPTNETAQLLQKALDQAQDLRDRRAESYAMGYLGELYNRTANLSEAQVQLASALAIAQNLNAADIAYRWQWQLGQLSRQQGNLTDATTAYSDAVKSLQSLRNELVAINPDIQYDFREKVEPVYRELVDLLLTPSSTESNISQNKLLQARDVIESLQLAELENFFREPCLAVRQQIDQVVDDGQSATAVLYPIILPDRLEVILKLPNQPLQHYATPLAQTDLEVIINDLRQQVVRSFGLRSTQSLAKQIYDSLLKPAESALEEAQVDTLIFILDGALRNIPMATLYDGQQYLVQKYSLALAPGLKLVDPKPLAEQNLAAITAGLSESRHGFIPLPFVNVEVEQIQSTLDSRVLLNETFTESALTDAINQTPFPVVHLATHGQFSSNPEETFILAWDNPIQINALNRLLRNSEQSRQDAIELLVLSACETATGDKQAALGLAGVAVRAGARSTLASLWNIDDETSAVLMQQFYQVLTRNPTTKASALRQAQLALLKNPRYQHPRYWAPYVLVGNWL</sequence>
<accession>A0A6M0RMU5</accession>
<keyword evidence="1" id="KW-0812">Transmembrane</keyword>
<keyword evidence="1" id="KW-1133">Transmembrane helix</keyword>
<dbReference type="Proteomes" id="UP000481033">
    <property type="component" value="Unassembled WGS sequence"/>
</dbReference>
<dbReference type="Pfam" id="PF17874">
    <property type="entry name" value="TPR_MalT"/>
    <property type="match status" value="1"/>
</dbReference>
<reference evidence="4 5" key="1">
    <citation type="journal article" date="2020" name="Microb. Ecol.">
        <title>Ecogenomics of the Marine Benthic Filamentous Cyanobacterium Adonisia.</title>
        <authorList>
            <person name="Walter J.M."/>
            <person name="Coutinho F.H."/>
            <person name="Leomil L."/>
            <person name="Hargreaves P.I."/>
            <person name="Campeao M.E."/>
            <person name="Vieira V.V."/>
            <person name="Silva B.S."/>
            <person name="Fistarol G.O."/>
            <person name="Salomon P.S."/>
            <person name="Sawabe T."/>
            <person name="Mino S."/>
            <person name="Hosokawa M."/>
            <person name="Miyashita H."/>
            <person name="Maruyama F."/>
            <person name="van Verk M.C."/>
            <person name="Dutilh B.E."/>
            <person name="Thompson C.C."/>
            <person name="Thompson F.L."/>
        </authorList>
    </citation>
    <scope>NUCLEOTIDE SEQUENCE [LARGE SCALE GENOMIC DNA]</scope>
    <source>
        <strain evidence="4 5">CCMR0081</strain>
    </source>
</reference>
<dbReference type="PANTHER" id="PTHR10098:SF112">
    <property type="entry name" value="SLR0380 PROTEIN"/>
    <property type="match status" value="1"/>
</dbReference>
<dbReference type="AlphaFoldDB" id="A0A6M0RMU5"/>
<dbReference type="PANTHER" id="PTHR10098">
    <property type="entry name" value="RAPSYN-RELATED"/>
    <property type="match status" value="1"/>
</dbReference>
<evidence type="ECO:0000259" key="2">
    <source>
        <dbReference type="Pfam" id="PF12770"/>
    </source>
</evidence>
<protein>
    <submittedName>
        <fullName evidence="4">CHAT domain-containing protein</fullName>
    </submittedName>
</protein>
<evidence type="ECO:0000256" key="1">
    <source>
        <dbReference type="SAM" id="Phobius"/>
    </source>
</evidence>
<dbReference type="SUPFAM" id="SSF48452">
    <property type="entry name" value="TPR-like"/>
    <property type="match status" value="3"/>
</dbReference>
<dbReference type="EMBL" id="QXHD01000004">
    <property type="protein sequence ID" value="NEZ57595.1"/>
    <property type="molecule type" value="Genomic_DNA"/>
</dbReference>
<feature type="transmembrane region" description="Helical" evidence="1">
    <location>
        <begin position="12"/>
        <end position="29"/>
    </location>
</feature>
<gene>
    <name evidence="4" type="ORF">DXZ20_18385</name>
</gene>
<name>A0A6M0RMU5_9CYAN</name>
<evidence type="ECO:0000313" key="4">
    <source>
        <dbReference type="EMBL" id="NEZ57595.1"/>
    </source>
</evidence>
<dbReference type="SMART" id="SM00028">
    <property type="entry name" value="TPR"/>
    <property type="match status" value="7"/>
</dbReference>
<feature type="domain" description="MalT-like TPR region" evidence="3">
    <location>
        <begin position="141"/>
        <end position="419"/>
    </location>
</feature>
<organism evidence="4 5">
    <name type="scientific">Adonisia turfae CCMR0081</name>
    <dbReference type="NCBI Taxonomy" id="2292702"/>
    <lineage>
        <taxon>Bacteria</taxon>
        <taxon>Bacillati</taxon>
        <taxon>Cyanobacteriota</taxon>
        <taxon>Adonisia</taxon>
        <taxon>Adonisia turfae</taxon>
    </lineage>
</organism>
<comment type="caution">
    <text evidence="4">The sequence shown here is derived from an EMBL/GenBank/DDBJ whole genome shotgun (WGS) entry which is preliminary data.</text>
</comment>
<evidence type="ECO:0000313" key="5">
    <source>
        <dbReference type="Proteomes" id="UP000481033"/>
    </source>
</evidence>
<feature type="domain" description="CHAT" evidence="2">
    <location>
        <begin position="604"/>
        <end position="873"/>
    </location>
</feature>
<proteinExistence type="predicted"/>
<keyword evidence="5" id="KW-1185">Reference proteome</keyword>
<dbReference type="Gene3D" id="1.25.40.10">
    <property type="entry name" value="Tetratricopeptide repeat domain"/>
    <property type="match status" value="3"/>
</dbReference>
<evidence type="ECO:0000259" key="3">
    <source>
        <dbReference type="Pfam" id="PF17874"/>
    </source>
</evidence>